<gene>
    <name evidence="1" type="ORF">g.8753</name>
</gene>
<evidence type="ECO:0008006" key="2">
    <source>
        <dbReference type="Google" id="ProtNLM"/>
    </source>
</evidence>
<reference evidence="1" key="1">
    <citation type="submission" date="2015-11" db="EMBL/GenBank/DDBJ databases">
        <title>De novo transcriptome assembly of four potential Pierce s Disease insect vectors from Arizona vineyards.</title>
        <authorList>
            <person name="Tassone E.E."/>
        </authorList>
    </citation>
    <scope>NUCLEOTIDE SEQUENCE</scope>
</reference>
<accession>A0A1B6LQ63</accession>
<dbReference type="EMBL" id="GEBQ01014208">
    <property type="protein sequence ID" value="JAT25769.1"/>
    <property type="molecule type" value="Transcribed_RNA"/>
</dbReference>
<proteinExistence type="predicted"/>
<dbReference type="AlphaFoldDB" id="A0A1B6LQ63"/>
<sequence length="246" mass="27889">TELTSLVIVEATLLGSTATGEQSRLHVWDLESGEKLQEEPCPIIGARIISIKTFKYCEDILVVCGTDGESRSGKGNRVVSIYSLKLLDFHPFITSGLTDEFVSAMHKHCILIYDKFKLTIHNYLTRKKLLSIQELNLSRVEMVDSGMIFLGQTLNMFIFNTSTFAVNILEFPDFSFLKPLCGNFVRIQYEESELPTEVLEVGSSLKKVNIVLPKQEDTVLPNRTCTNIVVKEDFWGKLIVSVKRFW</sequence>
<name>A0A1B6LQ63_9HEMI</name>
<protein>
    <recommendedName>
        <fullName evidence="2">CNH domain-containing protein</fullName>
    </recommendedName>
</protein>
<organism evidence="1">
    <name type="scientific">Graphocephala atropunctata</name>
    <dbReference type="NCBI Taxonomy" id="36148"/>
    <lineage>
        <taxon>Eukaryota</taxon>
        <taxon>Metazoa</taxon>
        <taxon>Ecdysozoa</taxon>
        <taxon>Arthropoda</taxon>
        <taxon>Hexapoda</taxon>
        <taxon>Insecta</taxon>
        <taxon>Pterygota</taxon>
        <taxon>Neoptera</taxon>
        <taxon>Paraneoptera</taxon>
        <taxon>Hemiptera</taxon>
        <taxon>Auchenorrhyncha</taxon>
        <taxon>Membracoidea</taxon>
        <taxon>Cicadellidae</taxon>
        <taxon>Cicadellinae</taxon>
        <taxon>Cicadellini</taxon>
        <taxon>Graphocephala</taxon>
    </lineage>
</organism>
<evidence type="ECO:0000313" key="1">
    <source>
        <dbReference type="EMBL" id="JAT25769.1"/>
    </source>
</evidence>
<feature type="non-terminal residue" evidence="1">
    <location>
        <position position="1"/>
    </location>
</feature>